<organism evidence="5 6">
    <name type="scientific">Phytophthora fragariaefolia</name>
    <dbReference type="NCBI Taxonomy" id="1490495"/>
    <lineage>
        <taxon>Eukaryota</taxon>
        <taxon>Sar</taxon>
        <taxon>Stramenopiles</taxon>
        <taxon>Oomycota</taxon>
        <taxon>Peronosporomycetes</taxon>
        <taxon>Peronosporales</taxon>
        <taxon>Peronosporaceae</taxon>
        <taxon>Phytophthora</taxon>
    </lineage>
</organism>
<gene>
    <name evidence="5" type="ORF">Pfra01_000313300</name>
</gene>
<reference evidence="5" key="1">
    <citation type="submission" date="2023-04" db="EMBL/GenBank/DDBJ databases">
        <title>Phytophthora fragariaefolia NBRC 109709.</title>
        <authorList>
            <person name="Ichikawa N."/>
            <person name="Sato H."/>
            <person name="Tonouchi N."/>
        </authorList>
    </citation>
    <scope>NUCLEOTIDE SEQUENCE</scope>
    <source>
        <strain evidence="5">NBRC 109709</strain>
    </source>
</reference>
<evidence type="ECO:0000256" key="3">
    <source>
        <dbReference type="ARBA" id="ARBA00022833"/>
    </source>
</evidence>
<dbReference type="InterPro" id="IPR007588">
    <property type="entry name" value="Znf_FLYWCH"/>
</dbReference>
<feature type="domain" description="FLYWCH-type" evidence="4">
    <location>
        <begin position="19"/>
        <end position="74"/>
    </location>
</feature>
<evidence type="ECO:0000256" key="1">
    <source>
        <dbReference type="ARBA" id="ARBA00022723"/>
    </source>
</evidence>
<keyword evidence="2" id="KW-0863">Zinc-finger</keyword>
<dbReference type="AlphaFoldDB" id="A0A9W6WY07"/>
<dbReference type="OrthoDB" id="129768at2759"/>
<protein>
    <submittedName>
        <fullName evidence="5">Unnamed protein product</fullName>
    </submittedName>
</protein>
<keyword evidence="6" id="KW-1185">Reference proteome</keyword>
<evidence type="ECO:0000313" key="6">
    <source>
        <dbReference type="Proteomes" id="UP001165121"/>
    </source>
</evidence>
<comment type="caution">
    <text evidence="5">The sequence shown here is derived from an EMBL/GenBank/DDBJ whole genome shotgun (WGS) entry which is preliminary data.</text>
</comment>
<name>A0A9W6WY07_9STRA</name>
<dbReference type="Proteomes" id="UP001165121">
    <property type="component" value="Unassembled WGS sequence"/>
</dbReference>
<dbReference type="Gene3D" id="2.20.25.240">
    <property type="match status" value="1"/>
</dbReference>
<keyword evidence="1" id="KW-0479">Metal-binding</keyword>
<dbReference type="EMBL" id="BSXT01000244">
    <property type="protein sequence ID" value="GMF22047.1"/>
    <property type="molecule type" value="Genomic_DNA"/>
</dbReference>
<evidence type="ECO:0000256" key="2">
    <source>
        <dbReference type="ARBA" id="ARBA00022771"/>
    </source>
</evidence>
<keyword evidence="3" id="KW-0862">Zinc</keyword>
<evidence type="ECO:0000259" key="4">
    <source>
        <dbReference type="Pfam" id="PF04500"/>
    </source>
</evidence>
<proteinExistence type="predicted"/>
<evidence type="ECO:0000313" key="5">
    <source>
        <dbReference type="EMBL" id="GMF22047.1"/>
    </source>
</evidence>
<dbReference type="GO" id="GO:0008270">
    <property type="term" value="F:zinc ion binding"/>
    <property type="evidence" value="ECO:0007669"/>
    <property type="project" value="UniProtKB-KW"/>
</dbReference>
<accession>A0A9W6WY07</accession>
<sequence length="150" mass="16778">MDTVPPLDSAIATLGSQCSERHRTVVFIYGNQFTRARISEKKATYRCSGYRQTGCKAKAEFKPEDGIYVVVRPHKCRFGVAEAGTVLDVMEERKQRVDILVITEMACTARNIWDYVNQEFYVEAASDKATVGRVSRSLCACLTLGRLTSV</sequence>
<dbReference type="Pfam" id="PF04500">
    <property type="entry name" value="FLYWCH"/>
    <property type="match status" value="1"/>
</dbReference>